<accession>A0A2P2MVS0</accession>
<reference evidence="1" key="1">
    <citation type="submission" date="2018-02" db="EMBL/GenBank/DDBJ databases">
        <title>Rhizophora mucronata_Transcriptome.</title>
        <authorList>
            <person name="Meera S.P."/>
            <person name="Sreeshan A."/>
            <person name="Augustine A."/>
        </authorList>
    </citation>
    <scope>NUCLEOTIDE SEQUENCE</scope>
    <source>
        <tissue evidence="1">Leaf</tissue>
    </source>
</reference>
<proteinExistence type="predicted"/>
<evidence type="ECO:0000313" key="1">
    <source>
        <dbReference type="EMBL" id="MBX34325.1"/>
    </source>
</evidence>
<dbReference type="EMBL" id="GGEC01053841">
    <property type="protein sequence ID" value="MBX34325.1"/>
    <property type="molecule type" value="Transcribed_RNA"/>
</dbReference>
<name>A0A2P2MVS0_RHIMU</name>
<dbReference type="AlphaFoldDB" id="A0A2P2MVS0"/>
<protein>
    <submittedName>
        <fullName evidence="1">Glucose-6-phosphate 1-dehydrogenase</fullName>
    </submittedName>
</protein>
<organism evidence="1">
    <name type="scientific">Rhizophora mucronata</name>
    <name type="common">Asiatic mangrove</name>
    <dbReference type="NCBI Taxonomy" id="61149"/>
    <lineage>
        <taxon>Eukaryota</taxon>
        <taxon>Viridiplantae</taxon>
        <taxon>Streptophyta</taxon>
        <taxon>Embryophyta</taxon>
        <taxon>Tracheophyta</taxon>
        <taxon>Spermatophyta</taxon>
        <taxon>Magnoliopsida</taxon>
        <taxon>eudicotyledons</taxon>
        <taxon>Gunneridae</taxon>
        <taxon>Pentapetalae</taxon>
        <taxon>rosids</taxon>
        <taxon>fabids</taxon>
        <taxon>Malpighiales</taxon>
        <taxon>Rhizophoraceae</taxon>
        <taxon>Rhizophora</taxon>
    </lineage>
</organism>
<sequence length="32" mass="3746">MAQLSVKLIVRCRNFSSKCPQRGFNFPNFELD</sequence>